<feature type="transmembrane region" description="Helical" evidence="5">
    <location>
        <begin position="292"/>
        <end position="311"/>
    </location>
</feature>
<feature type="transmembrane region" description="Helical" evidence="5">
    <location>
        <begin position="95"/>
        <end position="119"/>
    </location>
</feature>
<keyword evidence="3 5" id="KW-1133">Transmembrane helix</keyword>
<dbReference type="EMBL" id="SVNY01000001">
    <property type="protein sequence ID" value="MBE6832244.1"/>
    <property type="molecule type" value="Genomic_DNA"/>
</dbReference>
<comment type="caution">
    <text evidence="7">The sequence shown here is derived from an EMBL/GenBank/DDBJ whole genome shotgun (WGS) entry which is preliminary data.</text>
</comment>
<dbReference type="Proteomes" id="UP000754750">
    <property type="component" value="Unassembled WGS sequence"/>
</dbReference>
<dbReference type="InterPro" id="IPR001902">
    <property type="entry name" value="SLC26A/SulP_fam"/>
</dbReference>
<proteinExistence type="predicted"/>
<feature type="transmembrane region" description="Helical" evidence="5">
    <location>
        <begin position="53"/>
        <end position="75"/>
    </location>
</feature>
<feature type="transmembrane region" description="Helical" evidence="5">
    <location>
        <begin position="28"/>
        <end position="47"/>
    </location>
</feature>
<dbReference type="InterPro" id="IPR002645">
    <property type="entry name" value="STAS_dom"/>
</dbReference>
<comment type="subcellular location">
    <subcellularLocation>
        <location evidence="1">Membrane</location>
        <topology evidence="1">Multi-pass membrane protein</topology>
    </subcellularLocation>
</comment>
<keyword evidence="2 5" id="KW-0812">Transmembrane</keyword>
<dbReference type="SUPFAM" id="SSF52091">
    <property type="entry name" value="SpoIIaa-like"/>
    <property type="match status" value="1"/>
</dbReference>
<dbReference type="CDD" id="cd07042">
    <property type="entry name" value="STAS_SulP_like_sulfate_transporter"/>
    <property type="match status" value="1"/>
</dbReference>
<feature type="transmembrane region" description="Helical" evidence="5">
    <location>
        <begin position="206"/>
        <end position="228"/>
    </location>
</feature>
<dbReference type="PANTHER" id="PTHR11814">
    <property type="entry name" value="SULFATE TRANSPORTER"/>
    <property type="match status" value="1"/>
</dbReference>
<dbReference type="Gene3D" id="3.30.750.24">
    <property type="entry name" value="STAS domain"/>
    <property type="match status" value="1"/>
</dbReference>
<evidence type="ECO:0000313" key="7">
    <source>
        <dbReference type="EMBL" id="MBE6832244.1"/>
    </source>
</evidence>
<gene>
    <name evidence="7" type="ORF">E7512_01445</name>
</gene>
<evidence type="ECO:0000259" key="6">
    <source>
        <dbReference type="PROSITE" id="PS50801"/>
    </source>
</evidence>
<evidence type="ECO:0000256" key="4">
    <source>
        <dbReference type="ARBA" id="ARBA00023136"/>
    </source>
</evidence>
<dbReference type="PROSITE" id="PS50801">
    <property type="entry name" value="STAS"/>
    <property type="match status" value="1"/>
</dbReference>
<feature type="transmembrane region" description="Helical" evidence="5">
    <location>
        <begin position="131"/>
        <end position="155"/>
    </location>
</feature>
<feature type="transmembrane region" description="Helical" evidence="5">
    <location>
        <begin position="176"/>
        <end position="194"/>
    </location>
</feature>
<dbReference type="GO" id="GO:0055085">
    <property type="term" value="P:transmembrane transport"/>
    <property type="evidence" value="ECO:0007669"/>
    <property type="project" value="InterPro"/>
</dbReference>
<dbReference type="RefSeq" id="WP_326839780.1">
    <property type="nucleotide sequence ID" value="NZ_SVNY01000001.1"/>
</dbReference>
<dbReference type="InterPro" id="IPR011547">
    <property type="entry name" value="SLC26A/SulP_dom"/>
</dbReference>
<dbReference type="Pfam" id="PF01740">
    <property type="entry name" value="STAS"/>
    <property type="match status" value="1"/>
</dbReference>
<feature type="transmembrane region" description="Helical" evidence="5">
    <location>
        <begin position="323"/>
        <end position="340"/>
    </location>
</feature>
<dbReference type="Pfam" id="PF00916">
    <property type="entry name" value="Sulfate_transp"/>
    <property type="match status" value="1"/>
</dbReference>
<accession>A0A928Q1J1</accession>
<evidence type="ECO:0000256" key="3">
    <source>
        <dbReference type="ARBA" id="ARBA00022989"/>
    </source>
</evidence>
<feature type="transmembrane region" description="Helical" evidence="5">
    <location>
        <begin position="249"/>
        <end position="272"/>
    </location>
</feature>
<sequence length="541" mass="57127">MVHLVTDYAADLKREFNGYGPTALRKDFLSGITVAAVALPLALAFGVGSGADAAAGLITAIISAFLISALSGASFQISGPTGAMTAILVPLASRYGLDTLFAASLLAGIMLILAGLFHLGNLVYFLPSPVISGFTSGIAIIIALGQVGNLLGVTLTGNNALERVASMVHRGVTPNWYSLAIGLFVIVLMILWPAKLGAKVPGSLAAVITATVLSAVFELPVQAVGAIPQTLIHSSRLTLTALSRMEPEVILLPAVSIAVLCMIESLLCGAAAGRMKGERMNADRELVAQGVGNLFLPFFGGVPSTAAIARTSVAIKSGCQSRLTGIIQGAVLLLSMFLLSPLMSRIPMAALAGVLMVTAWRMNEWESIRYLCIHKFKGGISKFVITMLTTVLFDLTIAIVVGVLFSIAIFVIHISNLQISVSELDSKRLELPTEASRHIQVVYITGAVFFGSLEQLETGLAQADADVLILSMRGVPFIDTSAVAFLLDYCREQQNKGVTVLFSSIQPTVKEMLDRAGITDVVGSDSYYFNAKDAILSHLQE</sequence>
<reference evidence="7" key="1">
    <citation type="submission" date="2019-04" db="EMBL/GenBank/DDBJ databases">
        <title>Evolution of Biomass-Degrading Anaerobic Consortia Revealed by Metagenomics.</title>
        <authorList>
            <person name="Peng X."/>
        </authorList>
    </citation>
    <scope>NUCLEOTIDE SEQUENCE</scope>
    <source>
        <strain evidence="7">SIG551</strain>
    </source>
</reference>
<evidence type="ECO:0000256" key="5">
    <source>
        <dbReference type="SAM" id="Phobius"/>
    </source>
</evidence>
<name>A0A928Q1J1_9FIRM</name>
<feature type="domain" description="STAS" evidence="6">
    <location>
        <begin position="429"/>
        <end position="538"/>
    </location>
</feature>
<dbReference type="AlphaFoldDB" id="A0A928Q1J1"/>
<dbReference type="GO" id="GO:0016020">
    <property type="term" value="C:membrane"/>
    <property type="evidence" value="ECO:0007669"/>
    <property type="project" value="UniProtKB-SubCell"/>
</dbReference>
<evidence type="ECO:0000313" key="8">
    <source>
        <dbReference type="Proteomes" id="UP000754750"/>
    </source>
</evidence>
<feature type="transmembrane region" description="Helical" evidence="5">
    <location>
        <begin position="383"/>
        <end position="412"/>
    </location>
</feature>
<organism evidence="7 8">
    <name type="scientific">Faecalispora sporosphaeroides</name>
    <dbReference type="NCBI Taxonomy" id="1549"/>
    <lineage>
        <taxon>Bacteria</taxon>
        <taxon>Bacillati</taxon>
        <taxon>Bacillota</taxon>
        <taxon>Clostridia</taxon>
        <taxon>Eubacteriales</taxon>
        <taxon>Oscillospiraceae</taxon>
        <taxon>Faecalispora</taxon>
    </lineage>
</organism>
<evidence type="ECO:0000256" key="1">
    <source>
        <dbReference type="ARBA" id="ARBA00004141"/>
    </source>
</evidence>
<keyword evidence="4 5" id="KW-0472">Membrane</keyword>
<protein>
    <submittedName>
        <fullName evidence="7">SulP family inorganic anion transporter</fullName>
    </submittedName>
</protein>
<evidence type="ECO:0000256" key="2">
    <source>
        <dbReference type="ARBA" id="ARBA00022692"/>
    </source>
</evidence>
<dbReference type="InterPro" id="IPR036513">
    <property type="entry name" value="STAS_dom_sf"/>
</dbReference>